<evidence type="ECO:0000259" key="3">
    <source>
        <dbReference type="PROSITE" id="PS50011"/>
    </source>
</evidence>
<protein>
    <recommendedName>
        <fullName evidence="3">Protein kinase domain-containing protein</fullName>
    </recommendedName>
</protein>
<evidence type="ECO:0000313" key="5">
    <source>
        <dbReference type="Proteomes" id="UP000677054"/>
    </source>
</evidence>
<evidence type="ECO:0000256" key="1">
    <source>
        <dbReference type="ARBA" id="ARBA00038180"/>
    </source>
</evidence>
<dbReference type="SMART" id="SM00220">
    <property type="entry name" value="S_TKc"/>
    <property type="match status" value="1"/>
</dbReference>
<sequence>MGAQPQCDEDLVGPEKDPIIVQDPEFSFAPSTPPVGLPPSASTPVHRVRTHRAPNEIARRNSPPSSPEPPVSLLDGRYLLGPQIEFSPLHRCLDIFTKEEFICRISEKKGIKDYMGVHYRLDGHPHINPLVQLIEGESRSYALYGKPAGGDLLAHVRRCRRLTEPRAAHLFRQVAEVVKACHENGVILRELKLRKFVFLQPDRKDLCLETLENAVLLDGDDDSLTYKWGCLAYISPEILRRDQGKYSGRAADMWSLGVILYTMLVGRYPFSDVDRRGVMMKICRGHFVIPDFVSPRAQCLIRSLIRMDPGERLSAEDVLHHPWLSLPPPDDTVLEPRTRRGHHYDQVVPIWEEDYLTY</sequence>
<dbReference type="PANTHER" id="PTHR22961:SF13">
    <property type="entry name" value="TRIBBLES"/>
    <property type="match status" value="1"/>
</dbReference>
<dbReference type="PANTHER" id="PTHR22961">
    <property type="entry name" value="SER/THR PROTEIN KINASE-TRB"/>
    <property type="match status" value="1"/>
</dbReference>
<proteinExistence type="inferred from homology"/>
<dbReference type="GO" id="GO:0005634">
    <property type="term" value="C:nucleus"/>
    <property type="evidence" value="ECO:0007669"/>
    <property type="project" value="TreeGrafter"/>
</dbReference>
<dbReference type="GO" id="GO:0031434">
    <property type="term" value="F:mitogen-activated protein kinase kinase binding"/>
    <property type="evidence" value="ECO:0007669"/>
    <property type="project" value="TreeGrafter"/>
</dbReference>
<keyword evidence="5" id="KW-1185">Reference proteome</keyword>
<feature type="domain" description="Protein kinase" evidence="3">
    <location>
        <begin position="69"/>
        <end position="324"/>
    </location>
</feature>
<accession>A0A7R8XA87</accession>
<organism evidence="4">
    <name type="scientific">Darwinula stevensoni</name>
    <dbReference type="NCBI Taxonomy" id="69355"/>
    <lineage>
        <taxon>Eukaryota</taxon>
        <taxon>Metazoa</taxon>
        <taxon>Ecdysozoa</taxon>
        <taxon>Arthropoda</taxon>
        <taxon>Crustacea</taxon>
        <taxon>Oligostraca</taxon>
        <taxon>Ostracoda</taxon>
        <taxon>Podocopa</taxon>
        <taxon>Podocopida</taxon>
        <taxon>Darwinulocopina</taxon>
        <taxon>Darwinuloidea</taxon>
        <taxon>Darwinulidae</taxon>
        <taxon>Darwinula</taxon>
    </lineage>
</organism>
<dbReference type="PROSITE" id="PS50011">
    <property type="entry name" value="PROTEIN_KINASE_DOM"/>
    <property type="match status" value="1"/>
</dbReference>
<dbReference type="FunFam" id="1.10.510.10:FF:000153">
    <property type="entry name" value="Tribbles homolog 2"/>
    <property type="match status" value="1"/>
</dbReference>
<dbReference type="EMBL" id="CAJPEV010000556">
    <property type="protein sequence ID" value="CAG0886435.1"/>
    <property type="molecule type" value="Genomic_DNA"/>
</dbReference>
<evidence type="ECO:0000256" key="2">
    <source>
        <dbReference type="SAM" id="MobiDB-lite"/>
    </source>
</evidence>
<dbReference type="InterPro" id="IPR024104">
    <property type="entry name" value="Tribbles/Ser_Thr_kinase_40"/>
</dbReference>
<name>A0A7R8XA87_9CRUS</name>
<dbReference type="GO" id="GO:0004672">
    <property type="term" value="F:protein kinase activity"/>
    <property type="evidence" value="ECO:0007669"/>
    <property type="project" value="InterPro"/>
</dbReference>
<comment type="similarity">
    <text evidence="1">Belongs to the protein kinase superfamily. CAMK Ser/Thr protein kinase family. Tribbles subfamily.</text>
</comment>
<dbReference type="OrthoDB" id="410920at2759"/>
<dbReference type="Proteomes" id="UP000677054">
    <property type="component" value="Unassembled WGS sequence"/>
</dbReference>
<dbReference type="Pfam" id="PF00069">
    <property type="entry name" value="Pkinase"/>
    <property type="match status" value="1"/>
</dbReference>
<dbReference type="SUPFAM" id="SSF56112">
    <property type="entry name" value="Protein kinase-like (PK-like)"/>
    <property type="match status" value="1"/>
</dbReference>
<dbReference type="GO" id="GO:0032436">
    <property type="term" value="P:positive regulation of proteasomal ubiquitin-dependent protein catabolic process"/>
    <property type="evidence" value="ECO:0007669"/>
    <property type="project" value="TreeGrafter"/>
</dbReference>
<dbReference type="InterPro" id="IPR000719">
    <property type="entry name" value="Prot_kinase_dom"/>
</dbReference>
<dbReference type="Gene3D" id="3.30.200.20">
    <property type="entry name" value="Phosphorylase Kinase, domain 1"/>
    <property type="match status" value="1"/>
</dbReference>
<dbReference type="EMBL" id="LR900073">
    <property type="protein sequence ID" value="CAD7244080.1"/>
    <property type="molecule type" value="Genomic_DNA"/>
</dbReference>
<dbReference type="AlphaFoldDB" id="A0A7R8XA87"/>
<dbReference type="InterPro" id="IPR011009">
    <property type="entry name" value="Kinase-like_dom_sf"/>
</dbReference>
<feature type="region of interest" description="Disordered" evidence="2">
    <location>
        <begin position="24"/>
        <end position="70"/>
    </location>
</feature>
<dbReference type="Gene3D" id="1.10.510.10">
    <property type="entry name" value="Transferase(Phosphotransferase) domain 1"/>
    <property type="match status" value="1"/>
</dbReference>
<reference evidence="4" key="1">
    <citation type="submission" date="2020-11" db="EMBL/GenBank/DDBJ databases">
        <authorList>
            <person name="Tran Van P."/>
        </authorList>
    </citation>
    <scope>NUCLEOTIDE SEQUENCE</scope>
</reference>
<gene>
    <name evidence="4" type="ORF">DSTB1V02_LOCUS3984</name>
</gene>
<dbReference type="GO" id="GO:0005524">
    <property type="term" value="F:ATP binding"/>
    <property type="evidence" value="ECO:0007669"/>
    <property type="project" value="InterPro"/>
</dbReference>
<evidence type="ECO:0000313" key="4">
    <source>
        <dbReference type="EMBL" id="CAD7244080.1"/>
    </source>
</evidence>